<protein>
    <submittedName>
        <fullName evidence="2">Uncharacterized protein</fullName>
    </submittedName>
</protein>
<proteinExistence type="predicted"/>
<evidence type="ECO:0000313" key="2">
    <source>
        <dbReference type="EMBL" id="CAH3191473.1"/>
    </source>
</evidence>
<comment type="caution">
    <text evidence="2">The sequence shown here is derived from an EMBL/GenBank/DDBJ whole genome shotgun (WGS) entry which is preliminary data.</text>
</comment>
<name>A0ABN8SKS1_9CNID</name>
<organism evidence="2 3">
    <name type="scientific">Porites evermanni</name>
    <dbReference type="NCBI Taxonomy" id="104178"/>
    <lineage>
        <taxon>Eukaryota</taxon>
        <taxon>Metazoa</taxon>
        <taxon>Cnidaria</taxon>
        <taxon>Anthozoa</taxon>
        <taxon>Hexacorallia</taxon>
        <taxon>Scleractinia</taxon>
        <taxon>Fungiina</taxon>
        <taxon>Poritidae</taxon>
        <taxon>Porites</taxon>
    </lineage>
</organism>
<dbReference type="Proteomes" id="UP001159427">
    <property type="component" value="Unassembled WGS sequence"/>
</dbReference>
<feature type="region of interest" description="Disordered" evidence="1">
    <location>
        <begin position="24"/>
        <end position="47"/>
    </location>
</feature>
<evidence type="ECO:0000256" key="1">
    <source>
        <dbReference type="SAM" id="MobiDB-lite"/>
    </source>
</evidence>
<evidence type="ECO:0000313" key="3">
    <source>
        <dbReference type="Proteomes" id="UP001159427"/>
    </source>
</evidence>
<gene>
    <name evidence="2" type="ORF">PEVE_00021947</name>
</gene>
<sequence length="207" mass="23462">MEKIEADAEISNYANDCFQSANETDDELLPIASKEEGTRKNSKRSYRKRSVSLPFIDDHGGVCQGLVATEGPQFMKAQDGCRTKRRQTQWENPNQKTFTEASEQSLARRSLSMPEFYTVQNQKQKHVTKISTFMSRDKLVVDATDLKGGESFKLPLIPGSQNGQSRENVEIGVADELNHKVENLTIQRKTYLPRINSNNGNIFMKSR</sequence>
<dbReference type="EMBL" id="CALNXI010002932">
    <property type="protein sequence ID" value="CAH3191473.1"/>
    <property type="molecule type" value="Genomic_DNA"/>
</dbReference>
<keyword evidence="3" id="KW-1185">Reference proteome</keyword>
<reference evidence="2 3" key="1">
    <citation type="submission" date="2022-05" db="EMBL/GenBank/DDBJ databases">
        <authorList>
            <consortium name="Genoscope - CEA"/>
            <person name="William W."/>
        </authorList>
    </citation>
    <scope>NUCLEOTIDE SEQUENCE [LARGE SCALE GENOMIC DNA]</scope>
</reference>
<accession>A0ABN8SKS1</accession>